<keyword evidence="4" id="KW-0863">Zinc-finger</keyword>
<comment type="subcellular location">
    <subcellularLocation>
        <location evidence="1">Nucleus</location>
    </subcellularLocation>
</comment>
<keyword evidence="3" id="KW-0677">Repeat</keyword>
<dbReference type="InterPro" id="IPR043359">
    <property type="entry name" value="GLI-like"/>
</dbReference>
<evidence type="ECO:0000256" key="2">
    <source>
        <dbReference type="ARBA" id="ARBA00022723"/>
    </source>
</evidence>
<evidence type="ECO:0000313" key="10">
    <source>
        <dbReference type="Proteomes" id="UP000319801"/>
    </source>
</evidence>
<comment type="caution">
    <text evidence="9">The sequence shown here is derived from an EMBL/GenBank/DDBJ whole genome shotgun (WGS) entry which is preliminary data.</text>
</comment>
<dbReference type="PANTHER" id="PTHR45718:SF6">
    <property type="entry name" value="ZINC FINGER PROTEIN GLI2"/>
    <property type="match status" value="1"/>
</dbReference>
<dbReference type="GO" id="GO:0008270">
    <property type="term" value="F:zinc ion binding"/>
    <property type="evidence" value="ECO:0007669"/>
    <property type="project" value="UniProtKB-KW"/>
</dbReference>
<keyword evidence="8" id="KW-0472">Membrane</keyword>
<keyword evidence="8" id="KW-0812">Transmembrane</keyword>
<gene>
    <name evidence="9" type="ORF">Baya_6009</name>
</gene>
<evidence type="ECO:0000256" key="6">
    <source>
        <dbReference type="ARBA" id="ARBA00023242"/>
    </source>
</evidence>
<evidence type="ECO:0000256" key="1">
    <source>
        <dbReference type="ARBA" id="ARBA00004123"/>
    </source>
</evidence>
<evidence type="ECO:0000313" key="9">
    <source>
        <dbReference type="EMBL" id="TSL68228.1"/>
    </source>
</evidence>
<name>A0A556U0U0_BAGYA</name>
<evidence type="ECO:0000256" key="4">
    <source>
        <dbReference type="ARBA" id="ARBA00022771"/>
    </source>
</evidence>
<proteinExistence type="predicted"/>
<dbReference type="GO" id="GO:0007224">
    <property type="term" value="P:smoothened signaling pathway"/>
    <property type="evidence" value="ECO:0007669"/>
    <property type="project" value="TreeGrafter"/>
</dbReference>
<dbReference type="EMBL" id="VCAZ01000035">
    <property type="protein sequence ID" value="TSL68228.1"/>
    <property type="molecule type" value="Genomic_DNA"/>
</dbReference>
<dbReference type="GO" id="GO:0005634">
    <property type="term" value="C:nucleus"/>
    <property type="evidence" value="ECO:0007669"/>
    <property type="project" value="UniProtKB-SubCell"/>
</dbReference>
<dbReference type="GO" id="GO:0000981">
    <property type="term" value="F:DNA-binding transcription factor activity, RNA polymerase II-specific"/>
    <property type="evidence" value="ECO:0007669"/>
    <property type="project" value="TreeGrafter"/>
</dbReference>
<dbReference type="AlphaFoldDB" id="A0A556U0U0"/>
<evidence type="ECO:0000256" key="7">
    <source>
        <dbReference type="SAM" id="MobiDB-lite"/>
    </source>
</evidence>
<protein>
    <submittedName>
        <fullName evidence="9">Zinc finger protein GLI2</fullName>
    </submittedName>
</protein>
<accession>A0A556U0U0</accession>
<dbReference type="Proteomes" id="UP000319801">
    <property type="component" value="Unassembled WGS sequence"/>
</dbReference>
<evidence type="ECO:0000256" key="3">
    <source>
        <dbReference type="ARBA" id="ARBA00022737"/>
    </source>
</evidence>
<keyword evidence="6" id="KW-0539">Nucleus</keyword>
<feature type="transmembrane region" description="Helical" evidence="8">
    <location>
        <begin position="35"/>
        <end position="58"/>
    </location>
</feature>
<reference evidence="9 10" key="1">
    <citation type="journal article" date="2019" name="Genome Biol. Evol.">
        <title>Whole-Genome Sequencing of the Giant Devil Catfish, Bagarius yarrelli.</title>
        <authorList>
            <person name="Jiang W."/>
            <person name="Lv Y."/>
            <person name="Cheng L."/>
            <person name="Yang K."/>
            <person name="Chao B."/>
            <person name="Wang X."/>
            <person name="Li Y."/>
            <person name="Pan X."/>
            <person name="You X."/>
            <person name="Zhang Y."/>
            <person name="Yang J."/>
            <person name="Li J."/>
            <person name="Zhang X."/>
            <person name="Liu S."/>
            <person name="Sun C."/>
            <person name="Yang J."/>
            <person name="Shi Q."/>
        </authorList>
    </citation>
    <scope>NUCLEOTIDE SEQUENCE [LARGE SCALE GENOMIC DNA]</scope>
    <source>
        <strain evidence="9">JWS20170419001</strain>
        <tissue evidence="9">Muscle</tissue>
    </source>
</reference>
<sequence length="344" mass="37593">MGNMFEYIWSRVFACSLDSSLDYPPVLLFEARVCFHPSLLCCFLLVFGLYIGIVNTAFRHLEPKSSQGQLLKAHAQQQQHVSASTEAAPSPPELQRQRRILEGGRLNRSRGPAERERESVTMETSASTAAEKKECKTAGLDANGFSELPKKPSPTLLSRGPHHIFPTFHTPIPIDIRHHEGRYHYEPHGLHPLHGAPALGSPVISDISLIRLSPGGPAESPFSPPHPYVSPHVEHYLRSVHGSPTLSMISAARGLSPADVAHEHLKERGLFGLPPPPGANSADYYHLMASHRSPYGDLIAAGSTTAPLLLPPLPPPPLFTSRTTSTRWTVIVKGQSEAKARDSM</sequence>
<keyword evidence="10" id="KW-1185">Reference proteome</keyword>
<keyword evidence="2" id="KW-0479">Metal-binding</keyword>
<dbReference type="PANTHER" id="PTHR45718">
    <property type="entry name" value="TRANSCRIPTIONAL ACTIVATOR CUBITUS INTERRUPTUS"/>
    <property type="match status" value="1"/>
</dbReference>
<keyword evidence="5" id="KW-0862">Zinc</keyword>
<feature type="compositionally biased region" description="Low complexity" evidence="7">
    <location>
        <begin position="69"/>
        <end position="80"/>
    </location>
</feature>
<feature type="compositionally biased region" description="Basic and acidic residues" evidence="7">
    <location>
        <begin position="111"/>
        <end position="120"/>
    </location>
</feature>
<evidence type="ECO:0000256" key="5">
    <source>
        <dbReference type="ARBA" id="ARBA00022833"/>
    </source>
</evidence>
<evidence type="ECO:0000256" key="8">
    <source>
        <dbReference type="SAM" id="Phobius"/>
    </source>
</evidence>
<organism evidence="9 10">
    <name type="scientific">Bagarius yarrelli</name>
    <name type="common">Goonch</name>
    <name type="synonym">Bagrus yarrelli</name>
    <dbReference type="NCBI Taxonomy" id="175774"/>
    <lineage>
        <taxon>Eukaryota</taxon>
        <taxon>Metazoa</taxon>
        <taxon>Chordata</taxon>
        <taxon>Craniata</taxon>
        <taxon>Vertebrata</taxon>
        <taxon>Euteleostomi</taxon>
        <taxon>Actinopterygii</taxon>
        <taxon>Neopterygii</taxon>
        <taxon>Teleostei</taxon>
        <taxon>Ostariophysi</taxon>
        <taxon>Siluriformes</taxon>
        <taxon>Sisoridae</taxon>
        <taxon>Sisorinae</taxon>
        <taxon>Bagarius</taxon>
    </lineage>
</organism>
<keyword evidence="8" id="KW-1133">Transmembrane helix</keyword>
<dbReference type="OrthoDB" id="8899982at2759"/>
<dbReference type="GO" id="GO:0000978">
    <property type="term" value="F:RNA polymerase II cis-regulatory region sequence-specific DNA binding"/>
    <property type="evidence" value="ECO:0007669"/>
    <property type="project" value="TreeGrafter"/>
</dbReference>
<feature type="region of interest" description="Disordered" evidence="7">
    <location>
        <begin position="69"/>
        <end position="133"/>
    </location>
</feature>